<proteinExistence type="predicted"/>
<dbReference type="EMBL" id="BMCJ01000004">
    <property type="protein sequence ID" value="GGC92949.1"/>
    <property type="molecule type" value="Genomic_DNA"/>
</dbReference>
<evidence type="ECO:0000259" key="2">
    <source>
        <dbReference type="PROSITE" id="PS50887"/>
    </source>
</evidence>
<feature type="transmembrane region" description="Helical" evidence="1">
    <location>
        <begin position="144"/>
        <end position="167"/>
    </location>
</feature>
<name>A0ABQ1P8S8_9BACI</name>
<dbReference type="InterPro" id="IPR000160">
    <property type="entry name" value="GGDEF_dom"/>
</dbReference>
<feature type="transmembrane region" description="Helical" evidence="1">
    <location>
        <begin position="205"/>
        <end position="225"/>
    </location>
</feature>
<evidence type="ECO:0000313" key="3">
    <source>
        <dbReference type="EMBL" id="GGC92949.1"/>
    </source>
</evidence>
<feature type="transmembrane region" description="Helical" evidence="1">
    <location>
        <begin position="179"/>
        <end position="199"/>
    </location>
</feature>
<feature type="transmembrane region" description="Helical" evidence="1">
    <location>
        <begin position="6"/>
        <end position="25"/>
    </location>
</feature>
<sequence length="574" mass="66884">MTKEKKIAIWLTWLLVWPISFYGLYRYWEPSFQNMMADLFSFAILIGIVALFPLVFKEGPIFLIQGVSLAVFLYFGLFIEVLLTQFGVVFLMIKMRISRQDLYRLPLNMLVFLVTSISGASIYYLMGGQHGSEAYQTLYDIIPILAYALTTFVTNQILIKLLGLFLMKRPFQWIDRATLWEIYTTLLILPVGFVLYRLYADMGLAAVYYVGIPFAFISAMMMLYYKSRQLNSYLQKTSEIGHELTGRLKESEVMDLFISRLVKLLPIDFTYIYDVIDQEQLKMTHFYKAQQQQDIRQFFLEKGESISGVVFQQRKAFQYHRRDQWKKQNWEGIPEEGESLITLPVFRNDEIVSVITVVSKEKRAFEKFQYMIVDILSNYLVIAMENAKNYEETKNQSERCPLTNLYNYRYFEEQLEQTFQIQQNLNRPLSVILLDIDHFKSVNDTYGHQSGNEVICTLADWLVEMIGEKGVVARYGGEEFVIMLPNYNVDESFLLAEEVRSKFASKKIILHEHMLGDKEESLVVTASIGVASYPEHCEQPLELVRHADRAMYMGAKQKGRNKVALYQSNKALTE</sequence>
<dbReference type="InterPro" id="IPR050469">
    <property type="entry name" value="Diguanylate_Cyclase"/>
</dbReference>
<gene>
    <name evidence="3" type="ORF">GCM10007216_24630</name>
</gene>
<dbReference type="Pfam" id="PF13185">
    <property type="entry name" value="GAF_2"/>
    <property type="match status" value="1"/>
</dbReference>
<dbReference type="Gene3D" id="3.30.70.270">
    <property type="match status" value="1"/>
</dbReference>
<feature type="transmembrane region" description="Helical" evidence="1">
    <location>
        <begin position="62"/>
        <end position="93"/>
    </location>
</feature>
<keyword evidence="4" id="KW-1185">Reference proteome</keyword>
<dbReference type="Pfam" id="PF00990">
    <property type="entry name" value="GGDEF"/>
    <property type="match status" value="1"/>
</dbReference>
<dbReference type="InterPro" id="IPR029016">
    <property type="entry name" value="GAF-like_dom_sf"/>
</dbReference>
<dbReference type="SUPFAM" id="SSF55073">
    <property type="entry name" value="Nucleotide cyclase"/>
    <property type="match status" value="1"/>
</dbReference>
<comment type="caution">
    <text evidence="3">The sequence shown here is derived from an EMBL/GenBank/DDBJ whole genome shotgun (WGS) entry which is preliminary data.</text>
</comment>
<keyword evidence="1" id="KW-0472">Membrane</keyword>
<dbReference type="InterPro" id="IPR043128">
    <property type="entry name" value="Rev_trsase/Diguanyl_cyclase"/>
</dbReference>
<dbReference type="NCBIfam" id="TIGR00254">
    <property type="entry name" value="GGDEF"/>
    <property type="match status" value="1"/>
</dbReference>
<feature type="transmembrane region" description="Helical" evidence="1">
    <location>
        <begin position="105"/>
        <end position="124"/>
    </location>
</feature>
<dbReference type="SUPFAM" id="SSF55781">
    <property type="entry name" value="GAF domain-like"/>
    <property type="match status" value="1"/>
</dbReference>
<organism evidence="3 4">
    <name type="scientific">Thalassobacillus devorans</name>
    <dbReference type="NCBI Taxonomy" id="279813"/>
    <lineage>
        <taxon>Bacteria</taxon>
        <taxon>Bacillati</taxon>
        <taxon>Bacillota</taxon>
        <taxon>Bacilli</taxon>
        <taxon>Bacillales</taxon>
        <taxon>Bacillaceae</taxon>
        <taxon>Thalassobacillus</taxon>
    </lineage>
</organism>
<dbReference type="PANTHER" id="PTHR45138:SF9">
    <property type="entry name" value="DIGUANYLATE CYCLASE DGCM-RELATED"/>
    <property type="match status" value="1"/>
</dbReference>
<dbReference type="Proteomes" id="UP000619534">
    <property type="component" value="Unassembled WGS sequence"/>
</dbReference>
<feature type="transmembrane region" description="Helical" evidence="1">
    <location>
        <begin position="37"/>
        <end position="56"/>
    </location>
</feature>
<dbReference type="PANTHER" id="PTHR45138">
    <property type="entry name" value="REGULATORY COMPONENTS OF SENSORY TRANSDUCTION SYSTEM"/>
    <property type="match status" value="1"/>
</dbReference>
<dbReference type="CDD" id="cd01949">
    <property type="entry name" value="GGDEF"/>
    <property type="match status" value="1"/>
</dbReference>
<dbReference type="RefSeq" id="WP_062447052.1">
    <property type="nucleotide sequence ID" value="NZ_BMCJ01000004.1"/>
</dbReference>
<evidence type="ECO:0000256" key="1">
    <source>
        <dbReference type="SAM" id="Phobius"/>
    </source>
</evidence>
<reference evidence="4" key="1">
    <citation type="journal article" date="2019" name="Int. J. Syst. Evol. Microbiol.">
        <title>The Global Catalogue of Microorganisms (GCM) 10K type strain sequencing project: providing services to taxonomists for standard genome sequencing and annotation.</title>
        <authorList>
            <consortium name="The Broad Institute Genomics Platform"/>
            <consortium name="The Broad Institute Genome Sequencing Center for Infectious Disease"/>
            <person name="Wu L."/>
            <person name="Ma J."/>
        </authorList>
    </citation>
    <scope>NUCLEOTIDE SEQUENCE [LARGE SCALE GENOMIC DNA]</scope>
    <source>
        <strain evidence="4">CCM 7282</strain>
    </source>
</reference>
<accession>A0ABQ1P8S8</accession>
<dbReference type="InterPro" id="IPR003018">
    <property type="entry name" value="GAF"/>
</dbReference>
<dbReference type="InterPro" id="IPR029787">
    <property type="entry name" value="Nucleotide_cyclase"/>
</dbReference>
<dbReference type="PROSITE" id="PS50887">
    <property type="entry name" value="GGDEF"/>
    <property type="match status" value="1"/>
</dbReference>
<evidence type="ECO:0000313" key="4">
    <source>
        <dbReference type="Proteomes" id="UP000619534"/>
    </source>
</evidence>
<dbReference type="SMART" id="SM00267">
    <property type="entry name" value="GGDEF"/>
    <property type="match status" value="1"/>
</dbReference>
<keyword evidence="1" id="KW-0812">Transmembrane</keyword>
<protein>
    <recommendedName>
        <fullName evidence="2">GGDEF domain-containing protein</fullName>
    </recommendedName>
</protein>
<dbReference type="Gene3D" id="3.30.450.40">
    <property type="match status" value="1"/>
</dbReference>
<keyword evidence="1" id="KW-1133">Transmembrane helix</keyword>
<feature type="domain" description="GGDEF" evidence="2">
    <location>
        <begin position="427"/>
        <end position="568"/>
    </location>
</feature>